<dbReference type="GO" id="GO:0005524">
    <property type="term" value="F:ATP binding"/>
    <property type="evidence" value="ECO:0007669"/>
    <property type="project" value="InterPro"/>
</dbReference>
<dbReference type="RefSeq" id="WP_165326786.1">
    <property type="nucleotide sequence ID" value="NZ_CP049109.1"/>
</dbReference>
<evidence type="ECO:0000313" key="3">
    <source>
        <dbReference type="EMBL" id="QIG79785.1"/>
    </source>
</evidence>
<reference evidence="3 4" key="1">
    <citation type="submission" date="2020-02" db="EMBL/GenBank/DDBJ databases">
        <authorList>
            <person name="Zheng R.K."/>
            <person name="Sun C.M."/>
        </authorList>
    </citation>
    <scope>NUCLEOTIDE SEQUENCE [LARGE SCALE GENOMIC DNA]</scope>
    <source>
        <strain evidence="4">zrk23</strain>
    </source>
</reference>
<dbReference type="EMBL" id="CP049109">
    <property type="protein sequence ID" value="QIG79785.1"/>
    <property type="molecule type" value="Genomic_DNA"/>
</dbReference>
<dbReference type="PANTHER" id="PTHR32182:SF25">
    <property type="entry name" value="SLR1056 PROTEIN"/>
    <property type="match status" value="1"/>
</dbReference>
<dbReference type="PANTHER" id="PTHR32182">
    <property type="entry name" value="DNA REPLICATION AND REPAIR PROTEIN RECF"/>
    <property type="match status" value="1"/>
</dbReference>
<feature type="domain" description="ATPase AAA-type core" evidence="1">
    <location>
        <begin position="230"/>
        <end position="346"/>
    </location>
</feature>
<dbReference type="AlphaFoldDB" id="A0A6G6Y4E4"/>
<feature type="domain" description="Rad50/SbcC-type AAA" evidence="2">
    <location>
        <begin position="4"/>
        <end position="43"/>
    </location>
</feature>
<accession>A0A6G6Y4E4</accession>
<dbReference type="InterPro" id="IPR003959">
    <property type="entry name" value="ATPase_AAA_core"/>
</dbReference>
<organism evidence="3 4">
    <name type="scientific">Stakelama tenebrarum</name>
    <dbReference type="NCBI Taxonomy" id="2711215"/>
    <lineage>
        <taxon>Bacteria</taxon>
        <taxon>Pseudomonadati</taxon>
        <taxon>Pseudomonadota</taxon>
        <taxon>Alphaproteobacteria</taxon>
        <taxon>Sphingomonadales</taxon>
        <taxon>Sphingomonadaceae</taxon>
        <taxon>Stakelama</taxon>
    </lineage>
</organism>
<protein>
    <submittedName>
        <fullName evidence="3">AAA family ATPase</fullName>
    </submittedName>
</protein>
<dbReference type="Gene3D" id="3.40.50.300">
    <property type="entry name" value="P-loop containing nucleotide triphosphate hydrolases"/>
    <property type="match status" value="2"/>
</dbReference>
<dbReference type="Proteomes" id="UP000501568">
    <property type="component" value="Chromosome"/>
</dbReference>
<dbReference type="Pfam" id="PF13476">
    <property type="entry name" value="AAA_23"/>
    <property type="match status" value="1"/>
</dbReference>
<dbReference type="InterPro" id="IPR027417">
    <property type="entry name" value="P-loop_NTPase"/>
</dbReference>
<evidence type="ECO:0000259" key="2">
    <source>
        <dbReference type="Pfam" id="PF13476"/>
    </source>
</evidence>
<gene>
    <name evidence="3" type="ORF">G5C33_08285</name>
</gene>
<dbReference type="InterPro" id="IPR014555">
    <property type="entry name" value="RecF-like"/>
</dbReference>
<name>A0A6G6Y4E4_9SPHN</name>
<dbReference type="GO" id="GO:0006302">
    <property type="term" value="P:double-strand break repair"/>
    <property type="evidence" value="ECO:0007669"/>
    <property type="project" value="InterPro"/>
</dbReference>
<dbReference type="Pfam" id="PF13304">
    <property type="entry name" value="AAA_21"/>
    <property type="match status" value="1"/>
</dbReference>
<dbReference type="GO" id="GO:0000731">
    <property type="term" value="P:DNA synthesis involved in DNA repair"/>
    <property type="evidence" value="ECO:0007669"/>
    <property type="project" value="TreeGrafter"/>
</dbReference>
<dbReference type="FunFam" id="3.40.50.300:FF:002534">
    <property type="entry name" value="Putative RecF protein"/>
    <property type="match status" value="1"/>
</dbReference>
<proteinExistence type="predicted"/>
<dbReference type="PIRSF" id="PIRSF029347">
    <property type="entry name" value="RecF"/>
    <property type="match status" value="1"/>
</dbReference>
<dbReference type="KEGG" id="spzr:G5C33_08285"/>
<dbReference type="SUPFAM" id="SSF52540">
    <property type="entry name" value="P-loop containing nucleoside triphosphate hydrolases"/>
    <property type="match status" value="1"/>
</dbReference>
<dbReference type="FunFam" id="3.40.50.300:FF:002708">
    <property type="entry name" value="FeS assembly ATPase SufC"/>
    <property type="match status" value="1"/>
</dbReference>
<dbReference type="InterPro" id="IPR038729">
    <property type="entry name" value="Rad50/SbcC_AAA"/>
</dbReference>
<keyword evidence="4" id="KW-1185">Reference proteome</keyword>
<evidence type="ECO:0000313" key="4">
    <source>
        <dbReference type="Proteomes" id="UP000501568"/>
    </source>
</evidence>
<dbReference type="GO" id="GO:0016887">
    <property type="term" value="F:ATP hydrolysis activity"/>
    <property type="evidence" value="ECO:0007669"/>
    <property type="project" value="InterPro"/>
</dbReference>
<dbReference type="CDD" id="cd00267">
    <property type="entry name" value="ABC_ATPase"/>
    <property type="match status" value="1"/>
</dbReference>
<evidence type="ECO:0000259" key="1">
    <source>
        <dbReference type="Pfam" id="PF13304"/>
    </source>
</evidence>
<sequence length="383" mass="41962">MIERLAVSGYRSLRDLVIAPAPLTLITGANGSGKSSLYRSLRLLAEVAQGQLIGSIAREGGLPSTLWAGPEKFSREMLSGEMPVQGTVRSEPTYLRLGFATEDYGYAVDLGLPQPPTAFPYDPEIKAEALWMGPKLARSGAIAERRGPMVRLRTEETGEWRTAHTDLASFDSMMTHAADPRDGIELLMLRERMRGWRFYDSLRTDREAPARRPQILTFTPQLSADGGDLASAIRTIRAIGDGAAFDESIDDAFPGSKVAISAGDHADIEMRQPGLLRPLTTPELSDGTLRYLLLVAALLSPRPAELIVLNEPESSLHPALIAPLARLLLLASRHSQVIVVTHSAALRETLSGDPRADEIRLEKRLGETLAPEKEQPDWHWPAR</sequence>